<reference evidence="3 4" key="1">
    <citation type="submission" date="2024-10" db="EMBL/GenBank/DDBJ databases">
        <title>The Natural Products Discovery Center: Release of the First 8490 Sequenced Strains for Exploring Actinobacteria Biosynthetic Diversity.</title>
        <authorList>
            <person name="Kalkreuter E."/>
            <person name="Kautsar S.A."/>
            <person name="Yang D."/>
            <person name="Bader C.D."/>
            <person name="Teijaro C.N."/>
            <person name="Fluegel L."/>
            <person name="Davis C.M."/>
            <person name="Simpson J.R."/>
            <person name="Lauterbach L."/>
            <person name="Steele A.D."/>
            <person name="Gui C."/>
            <person name="Meng S."/>
            <person name="Li G."/>
            <person name="Viehrig K."/>
            <person name="Ye F."/>
            <person name="Su P."/>
            <person name="Kiefer A.F."/>
            <person name="Nichols A."/>
            <person name="Cepeda A.J."/>
            <person name="Yan W."/>
            <person name="Fan B."/>
            <person name="Jiang Y."/>
            <person name="Adhikari A."/>
            <person name="Zheng C.-J."/>
            <person name="Schuster L."/>
            <person name="Cowan T.M."/>
            <person name="Smanski M.J."/>
            <person name="Chevrette M.G."/>
            <person name="De Carvalho L.P.S."/>
            <person name="Shen B."/>
        </authorList>
    </citation>
    <scope>NUCLEOTIDE SEQUENCE [LARGE SCALE GENOMIC DNA]</scope>
    <source>
        <strain evidence="3 4">NPDC049503</strain>
    </source>
</reference>
<comment type="caution">
    <text evidence="3">The sequence shown here is derived from an EMBL/GenBank/DDBJ whole genome shotgun (WGS) entry which is preliminary data.</text>
</comment>
<dbReference type="InterPro" id="IPR013538">
    <property type="entry name" value="ASHA1/2-like_C"/>
</dbReference>
<dbReference type="Pfam" id="PF08327">
    <property type="entry name" value="AHSA1"/>
    <property type="match status" value="1"/>
</dbReference>
<evidence type="ECO:0000313" key="3">
    <source>
        <dbReference type="EMBL" id="MFI7444613.1"/>
    </source>
</evidence>
<sequence>MSRPADGPPDSVRARVTVPVDPATAFRIFTDEIDGWYVRGPHSWVDPARATAIRFEGGYLRELWDDGGHVDTGRVLVWEPPRRLVWADLLHRTGRMEVEVVFSPVAGGTEVLLEHRGLDTLPPAVAGRIRLGYSWDIALQWFAGALGGTRPEAASKAAASGAEPDRTPP</sequence>
<protein>
    <submittedName>
        <fullName evidence="3">SRPBCC domain-containing protein</fullName>
    </submittedName>
</protein>
<dbReference type="InterPro" id="IPR023393">
    <property type="entry name" value="START-like_dom_sf"/>
</dbReference>
<dbReference type="EMBL" id="JBITMB010000009">
    <property type="protein sequence ID" value="MFI7444613.1"/>
    <property type="molecule type" value="Genomic_DNA"/>
</dbReference>
<dbReference type="Proteomes" id="UP001612928">
    <property type="component" value="Unassembled WGS sequence"/>
</dbReference>
<evidence type="ECO:0000256" key="1">
    <source>
        <dbReference type="ARBA" id="ARBA00006817"/>
    </source>
</evidence>
<comment type="similarity">
    <text evidence="1">Belongs to the AHA1 family.</text>
</comment>
<keyword evidence="4" id="KW-1185">Reference proteome</keyword>
<evidence type="ECO:0000313" key="4">
    <source>
        <dbReference type="Proteomes" id="UP001612928"/>
    </source>
</evidence>
<organism evidence="3 4">
    <name type="scientific">Nonomuraea indica</name>
    <dbReference type="NCBI Taxonomy" id="1581193"/>
    <lineage>
        <taxon>Bacteria</taxon>
        <taxon>Bacillati</taxon>
        <taxon>Actinomycetota</taxon>
        <taxon>Actinomycetes</taxon>
        <taxon>Streptosporangiales</taxon>
        <taxon>Streptosporangiaceae</taxon>
        <taxon>Nonomuraea</taxon>
    </lineage>
</organism>
<dbReference type="Gene3D" id="3.30.530.20">
    <property type="match status" value="1"/>
</dbReference>
<name>A0ABW8AE05_9ACTN</name>
<proteinExistence type="inferred from homology"/>
<accession>A0ABW8AE05</accession>
<dbReference type="SUPFAM" id="SSF55961">
    <property type="entry name" value="Bet v1-like"/>
    <property type="match status" value="1"/>
</dbReference>
<feature type="domain" description="Activator of Hsp90 ATPase homologue 1/2-like C-terminal" evidence="2">
    <location>
        <begin position="21"/>
        <end position="120"/>
    </location>
</feature>
<evidence type="ECO:0000259" key="2">
    <source>
        <dbReference type="Pfam" id="PF08327"/>
    </source>
</evidence>
<dbReference type="RefSeq" id="WP_397024875.1">
    <property type="nucleotide sequence ID" value="NZ_JBITMB010000009.1"/>
</dbReference>
<gene>
    <name evidence="3" type="ORF">ACIBP5_31975</name>
</gene>